<evidence type="ECO:0000259" key="3">
    <source>
        <dbReference type="Pfam" id="PF08242"/>
    </source>
</evidence>
<dbReference type="EMBL" id="KK088414">
    <property type="protein sequence ID" value="EYE98258.1"/>
    <property type="molecule type" value="Genomic_DNA"/>
</dbReference>
<name>A0A017SMP4_ASPRC</name>
<keyword evidence="4" id="KW-0808">Transferase</keyword>
<keyword evidence="5" id="KW-1185">Reference proteome</keyword>
<comment type="similarity">
    <text evidence="1">Belongs to the methyltransferase superfamily.</text>
</comment>
<dbReference type="PIRSF" id="PIRSF011491">
    <property type="entry name" value="Mtase_YbcY_prd"/>
    <property type="match status" value="1"/>
</dbReference>
<evidence type="ECO:0000313" key="4">
    <source>
        <dbReference type="EMBL" id="EYE98258.1"/>
    </source>
</evidence>
<dbReference type="Pfam" id="PF08242">
    <property type="entry name" value="Methyltransf_12"/>
    <property type="match status" value="1"/>
</dbReference>
<proteinExistence type="inferred from homology"/>
<dbReference type="CDD" id="cd02440">
    <property type="entry name" value="AdoMet_MTases"/>
    <property type="match status" value="1"/>
</dbReference>
<gene>
    <name evidence="4" type="ORF">EURHEDRAFT_409594</name>
</gene>
<dbReference type="InterPro" id="IPR013217">
    <property type="entry name" value="Methyltransf_12"/>
</dbReference>
<dbReference type="GO" id="GO:0008168">
    <property type="term" value="F:methyltransferase activity"/>
    <property type="evidence" value="ECO:0007669"/>
    <property type="project" value="UniProtKB-KW"/>
</dbReference>
<sequence length="222" mass="24371">MSKLTPTERGIAIYKPMVLQIYDYWVLNIVNTWAWRCPTKTYLLPLFTSNIGSNHLDIGVGTGYYLANGTVPQITRLTLCDLSPAALAKAKSRAGREDAVELLCDVLKPLPVGAGEKFDSVSMYFLLHCLPGPVNNKTVVFEHVKEVLKEDGVVTGATVLGKGVKDNFFGGLIRRFCVFGGIMSNETDDFESFVGALKANFEVVEVDVIGVVLVFKAMKPKF</sequence>
<dbReference type="InterPro" id="IPR029063">
    <property type="entry name" value="SAM-dependent_MTases_sf"/>
</dbReference>
<evidence type="ECO:0000256" key="1">
    <source>
        <dbReference type="ARBA" id="ARBA00008361"/>
    </source>
</evidence>
<dbReference type="Gene3D" id="3.40.50.150">
    <property type="entry name" value="Vaccinia Virus protein VP39"/>
    <property type="match status" value="1"/>
</dbReference>
<dbReference type="OrthoDB" id="10061782at2759"/>
<evidence type="ECO:0000313" key="5">
    <source>
        <dbReference type="Proteomes" id="UP000019804"/>
    </source>
</evidence>
<dbReference type="GO" id="GO:0032259">
    <property type="term" value="P:methylation"/>
    <property type="evidence" value="ECO:0007669"/>
    <property type="project" value="UniProtKB-KW"/>
</dbReference>
<dbReference type="RefSeq" id="XP_040641946.1">
    <property type="nucleotide sequence ID" value="XM_040781120.1"/>
</dbReference>
<dbReference type="InterPro" id="IPR016584">
    <property type="entry name" value="MeTrfase_VrtF"/>
</dbReference>
<dbReference type="HOGENOM" id="CLU_046029_0_0_1"/>
<feature type="domain" description="Methyltransferase type 12" evidence="3">
    <location>
        <begin position="56"/>
        <end position="154"/>
    </location>
</feature>
<evidence type="ECO:0000256" key="2">
    <source>
        <dbReference type="ARBA" id="ARBA00022603"/>
    </source>
</evidence>
<reference evidence="5" key="1">
    <citation type="journal article" date="2014" name="Nat. Commun.">
        <title>Genomic adaptations of the halophilic Dead Sea filamentous fungus Eurotium rubrum.</title>
        <authorList>
            <person name="Kis-Papo T."/>
            <person name="Weig A.R."/>
            <person name="Riley R."/>
            <person name="Persoh D."/>
            <person name="Salamov A."/>
            <person name="Sun H."/>
            <person name="Lipzen A."/>
            <person name="Wasser S.P."/>
            <person name="Rambold G."/>
            <person name="Grigoriev I.V."/>
            <person name="Nevo E."/>
        </authorList>
    </citation>
    <scope>NUCLEOTIDE SEQUENCE [LARGE SCALE GENOMIC DNA]</scope>
    <source>
        <strain evidence="5">CBS 135680</strain>
    </source>
</reference>
<protein>
    <submittedName>
        <fullName evidence="4">S-adenosyl-L-methionine dependent methyltransferase</fullName>
    </submittedName>
</protein>
<dbReference type="Proteomes" id="UP000019804">
    <property type="component" value="Unassembled WGS sequence"/>
</dbReference>
<dbReference type="SUPFAM" id="SSF53335">
    <property type="entry name" value="S-adenosyl-L-methionine-dependent methyltransferases"/>
    <property type="match status" value="1"/>
</dbReference>
<organism evidence="4 5">
    <name type="scientific">Aspergillus ruber (strain CBS 135680)</name>
    <dbReference type="NCBI Taxonomy" id="1388766"/>
    <lineage>
        <taxon>Eukaryota</taxon>
        <taxon>Fungi</taxon>
        <taxon>Dikarya</taxon>
        <taxon>Ascomycota</taxon>
        <taxon>Pezizomycotina</taxon>
        <taxon>Eurotiomycetes</taxon>
        <taxon>Eurotiomycetidae</taxon>
        <taxon>Eurotiales</taxon>
        <taxon>Aspergillaceae</taxon>
        <taxon>Aspergillus</taxon>
        <taxon>Aspergillus subgen. Aspergillus</taxon>
    </lineage>
</organism>
<dbReference type="STRING" id="1388766.A0A017SMP4"/>
<dbReference type="AlphaFoldDB" id="A0A017SMP4"/>
<keyword evidence="2 4" id="KW-0489">Methyltransferase</keyword>
<dbReference type="GeneID" id="63696244"/>
<accession>A0A017SMP4</accession>